<gene>
    <name evidence="7" type="ORF">FisN_33Lh045</name>
</gene>
<comment type="similarity">
    <text evidence="4">Belongs to the HSF family.</text>
</comment>
<dbReference type="OrthoDB" id="4360491at2759"/>
<evidence type="ECO:0000256" key="3">
    <source>
        <dbReference type="ARBA" id="ARBA00023242"/>
    </source>
</evidence>
<comment type="caution">
    <text evidence="7">The sequence shown here is derived from an EMBL/GenBank/DDBJ whole genome shotgun (WGS) entry which is preliminary data.</text>
</comment>
<dbReference type="Pfam" id="PF00447">
    <property type="entry name" value="HSF_DNA-bind"/>
    <property type="match status" value="1"/>
</dbReference>
<evidence type="ECO:0000313" key="7">
    <source>
        <dbReference type="EMBL" id="GAX23154.1"/>
    </source>
</evidence>
<organism evidence="7 8">
    <name type="scientific">Fistulifera solaris</name>
    <name type="common">Oleaginous diatom</name>
    <dbReference type="NCBI Taxonomy" id="1519565"/>
    <lineage>
        <taxon>Eukaryota</taxon>
        <taxon>Sar</taxon>
        <taxon>Stramenopiles</taxon>
        <taxon>Ochrophyta</taxon>
        <taxon>Bacillariophyta</taxon>
        <taxon>Bacillariophyceae</taxon>
        <taxon>Bacillariophycidae</taxon>
        <taxon>Naviculales</taxon>
        <taxon>Naviculaceae</taxon>
        <taxon>Fistulifera</taxon>
    </lineage>
</organism>
<sequence length="337" mass="38387">MKSGKRQRSNEEVEDTNIKKARGLDVTPDDKEEETFPSKLMNILDNDRNYMSIRWSQDGIVFAIQQESFEARIMGQHFPNARFSSFVRRLSRWGFERSVRAEFSMDWIVYRHPLFQRGKSNLLKNLTSGQMYDINGLQEETGDSMTNETKTNLANSLIALGSECRVASLPRDHISPAQCVAEEFWQTKMGHVLGTGNDEPNLDVLRSQNRNPLNVPRQGGHPNTLFVDHSSLDSVLNGPSASLSSIHDTILNRFSNDQVAHLNSHIDKRRLLALLQSLDRPITETVFCARPAVNPLIQSILLAALDLIQRGRQSSLPYSHLSDEELIRYLLFTQIRR</sequence>
<accession>A0A1Z5KA82</accession>
<dbReference type="PANTHER" id="PTHR10015:SF206">
    <property type="entry name" value="HSF-TYPE DNA-BINDING DOMAIN-CONTAINING PROTEIN"/>
    <property type="match status" value="1"/>
</dbReference>
<evidence type="ECO:0000259" key="6">
    <source>
        <dbReference type="SMART" id="SM00415"/>
    </source>
</evidence>
<dbReference type="PANTHER" id="PTHR10015">
    <property type="entry name" value="HEAT SHOCK TRANSCRIPTION FACTOR"/>
    <property type="match status" value="1"/>
</dbReference>
<evidence type="ECO:0000313" key="8">
    <source>
        <dbReference type="Proteomes" id="UP000198406"/>
    </source>
</evidence>
<dbReference type="EMBL" id="BDSP01000197">
    <property type="protein sequence ID" value="GAX23154.1"/>
    <property type="molecule type" value="Genomic_DNA"/>
</dbReference>
<evidence type="ECO:0000256" key="2">
    <source>
        <dbReference type="ARBA" id="ARBA00023125"/>
    </source>
</evidence>
<keyword evidence="2" id="KW-0238">DNA-binding</keyword>
<dbReference type="SMART" id="SM00415">
    <property type="entry name" value="HSF"/>
    <property type="match status" value="1"/>
</dbReference>
<proteinExistence type="inferred from homology"/>
<keyword evidence="8" id="KW-1185">Reference proteome</keyword>
<dbReference type="GO" id="GO:0043565">
    <property type="term" value="F:sequence-specific DNA binding"/>
    <property type="evidence" value="ECO:0007669"/>
    <property type="project" value="InterPro"/>
</dbReference>
<dbReference type="InterPro" id="IPR000232">
    <property type="entry name" value="HSF_DNA-bd"/>
</dbReference>
<reference evidence="7 8" key="1">
    <citation type="journal article" date="2015" name="Plant Cell">
        <title>Oil accumulation by the oleaginous diatom Fistulifera solaris as revealed by the genome and transcriptome.</title>
        <authorList>
            <person name="Tanaka T."/>
            <person name="Maeda Y."/>
            <person name="Veluchamy A."/>
            <person name="Tanaka M."/>
            <person name="Abida H."/>
            <person name="Marechal E."/>
            <person name="Bowler C."/>
            <person name="Muto M."/>
            <person name="Sunaga Y."/>
            <person name="Tanaka M."/>
            <person name="Yoshino T."/>
            <person name="Taniguchi T."/>
            <person name="Fukuda Y."/>
            <person name="Nemoto M."/>
            <person name="Matsumoto M."/>
            <person name="Wong P.S."/>
            <person name="Aburatani S."/>
            <person name="Fujibuchi W."/>
        </authorList>
    </citation>
    <scope>NUCLEOTIDE SEQUENCE [LARGE SCALE GENOMIC DNA]</scope>
    <source>
        <strain evidence="7 8">JPCC DA0580</strain>
    </source>
</reference>
<keyword evidence="3" id="KW-0539">Nucleus</keyword>
<dbReference type="InterPro" id="IPR036390">
    <property type="entry name" value="WH_DNA-bd_sf"/>
</dbReference>
<evidence type="ECO:0000256" key="5">
    <source>
        <dbReference type="SAM" id="MobiDB-lite"/>
    </source>
</evidence>
<feature type="region of interest" description="Disordered" evidence="5">
    <location>
        <begin position="1"/>
        <end position="33"/>
    </location>
</feature>
<dbReference type="GO" id="GO:0005634">
    <property type="term" value="C:nucleus"/>
    <property type="evidence" value="ECO:0007669"/>
    <property type="project" value="UniProtKB-SubCell"/>
</dbReference>
<dbReference type="GO" id="GO:0003700">
    <property type="term" value="F:DNA-binding transcription factor activity"/>
    <property type="evidence" value="ECO:0007669"/>
    <property type="project" value="InterPro"/>
</dbReference>
<dbReference type="Proteomes" id="UP000198406">
    <property type="component" value="Unassembled WGS sequence"/>
</dbReference>
<dbReference type="InterPro" id="IPR036388">
    <property type="entry name" value="WH-like_DNA-bd_sf"/>
</dbReference>
<comment type="subcellular location">
    <subcellularLocation>
        <location evidence="1">Nucleus</location>
    </subcellularLocation>
</comment>
<evidence type="ECO:0000256" key="4">
    <source>
        <dbReference type="RuleBase" id="RU004020"/>
    </source>
</evidence>
<protein>
    <recommendedName>
        <fullName evidence="6">HSF-type DNA-binding domain-containing protein</fullName>
    </recommendedName>
</protein>
<feature type="domain" description="HSF-type DNA-binding" evidence="6">
    <location>
        <begin position="32"/>
        <end position="129"/>
    </location>
</feature>
<dbReference type="InParanoid" id="A0A1Z5KA82"/>
<name>A0A1Z5KA82_FISSO</name>
<dbReference type="SUPFAM" id="SSF46785">
    <property type="entry name" value="Winged helix' DNA-binding domain"/>
    <property type="match status" value="1"/>
</dbReference>
<evidence type="ECO:0000256" key="1">
    <source>
        <dbReference type="ARBA" id="ARBA00004123"/>
    </source>
</evidence>
<dbReference type="Gene3D" id="1.10.10.10">
    <property type="entry name" value="Winged helix-like DNA-binding domain superfamily/Winged helix DNA-binding domain"/>
    <property type="match status" value="1"/>
</dbReference>
<dbReference type="AlphaFoldDB" id="A0A1Z5KA82"/>